<accession>A0A914WQ20</accession>
<feature type="transmembrane region" description="Helical" evidence="1">
    <location>
        <begin position="151"/>
        <end position="172"/>
    </location>
</feature>
<feature type="transmembrane region" description="Helical" evidence="1">
    <location>
        <begin position="61"/>
        <end position="85"/>
    </location>
</feature>
<dbReference type="WBParaSite" id="PSAMB.scaffold4857size13343.g25354.t1">
    <property type="protein sequence ID" value="PSAMB.scaffold4857size13343.g25354.t1"/>
    <property type="gene ID" value="PSAMB.scaffold4857size13343.g25354"/>
</dbReference>
<proteinExistence type="predicted"/>
<keyword evidence="1" id="KW-1133">Transmembrane helix</keyword>
<keyword evidence="1" id="KW-0812">Transmembrane</keyword>
<reference evidence="3" key="1">
    <citation type="submission" date="2022-11" db="UniProtKB">
        <authorList>
            <consortium name="WormBaseParasite"/>
        </authorList>
    </citation>
    <scope>IDENTIFICATION</scope>
</reference>
<feature type="transmembrane region" description="Helical" evidence="1">
    <location>
        <begin position="97"/>
        <end position="121"/>
    </location>
</feature>
<keyword evidence="1" id="KW-0472">Membrane</keyword>
<name>A0A914WQ20_9BILA</name>
<evidence type="ECO:0000313" key="2">
    <source>
        <dbReference type="Proteomes" id="UP000887566"/>
    </source>
</evidence>
<sequence length="210" mass="23856">MWIVIGGISYLITIPDHHNTLAEKTLHHLAQPNPDGSLMQIALFCDQFDKEDVGIIEDTTVALAVPLLCYLILGSSLFTLLAVLLRNRLKTRYYFGMFGAACRLGIQIGMYFIFLIVYLLAYFETSSARAVCTESKNMCELLADIPVIKKYIYASIIATIVWLVRMLVDPVVDLVGDKRLRKALQRREAEFDDLVEMLEHNQDETEFGMN</sequence>
<dbReference type="AlphaFoldDB" id="A0A914WQ20"/>
<evidence type="ECO:0000313" key="3">
    <source>
        <dbReference type="WBParaSite" id="PSAMB.scaffold4857size13343.g25354.t1"/>
    </source>
</evidence>
<protein>
    <submittedName>
        <fullName evidence="3">Uncharacterized protein</fullName>
    </submittedName>
</protein>
<evidence type="ECO:0000256" key="1">
    <source>
        <dbReference type="SAM" id="Phobius"/>
    </source>
</evidence>
<dbReference type="Proteomes" id="UP000887566">
    <property type="component" value="Unplaced"/>
</dbReference>
<organism evidence="2 3">
    <name type="scientific">Plectus sambesii</name>
    <dbReference type="NCBI Taxonomy" id="2011161"/>
    <lineage>
        <taxon>Eukaryota</taxon>
        <taxon>Metazoa</taxon>
        <taxon>Ecdysozoa</taxon>
        <taxon>Nematoda</taxon>
        <taxon>Chromadorea</taxon>
        <taxon>Plectida</taxon>
        <taxon>Plectina</taxon>
        <taxon>Plectoidea</taxon>
        <taxon>Plectidae</taxon>
        <taxon>Plectus</taxon>
    </lineage>
</organism>
<keyword evidence="2" id="KW-1185">Reference proteome</keyword>